<feature type="domain" description="HNH nuclease" evidence="1">
    <location>
        <begin position="116"/>
        <end position="174"/>
    </location>
</feature>
<keyword evidence="3" id="KW-1185">Reference proteome</keyword>
<accession>A0ABS7Z651</accession>
<dbReference type="EMBL" id="JADEYP010000019">
    <property type="protein sequence ID" value="MCA5005670.1"/>
    <property type="molecule type" value="Genomic_DNA"/>
</dbReference>
<keyword evidence="2" id="KW-0255">Endonuclease</keyword>
<keyword evidence="2" id="KW-0540">Nuclease</keyword>
<sequence>MASDSLDEWKNYLDSYKISYPTYSEFLISKGYEDEADDDEPYYVNQYSEKLSEIVIEEASEHVVNETFSILFRDRKLLMEFNKLLADQIIELKQADYPVLLAKDGIIKRCTYWPDWVKRALIFRDQGSCAICLSDISGLIKVEFEKAIDHIVPLKLGGTNDITNLQLLCRRCNLEKLDHTIKTSDYYSGYF</sequence>
<dbReference type="PANTHER" id="PTHR33877:SF1">
    <property type="entry name" value="TYPE IV METHYL-DIRECTED RESTRICTION ENZYME ECOKMCRA"/>
    <property type="match status" value="1"/>
</dbReference>
<dbReference type="CDD" id="cd00085">
    <property type="entry name" value="HNHc"/>
    <property type="match status" value="1"/>
</dbReference>
<dbReference type="InterPro" id="IPR003615">
    <property type="entry name" value="HNH_nuc"/>
</dbReference>
<evidence type="ECO:0000259" key="1">
    <source>
        <dbReference type="SMART" id="SM00507"/>
    </source>
</evidence>
<keyword evidence="2" id="KW-0378">Hydrolase</keyword>
<proteinExistence type="predicted"/>
<dbReference type="Pfam" id="PF01844">
    <property type="entry name" value="HNH"/>
    <property type="match status" value="1"/>
</dbReference>
<organism evidence="2 3">
    <name type="scientific">Sphingobacterium bovistauri</name>
    <dbReference type="NCBI Taxonomy" id="2781959"/>
    <lineage>
        <taxon>Bacteria</taxon>
        <taxon>Pseudomonadati</taxon>
        <taxon>Bacteroidota</taxon>
        <taxon>Sphingobacteriia</taxon>
        <taxon>Sphingobacteriales</taxon>
        <taxon>Sphingobacteriaceae</taxon>
        <taxon>Sphingobacterium</taxon>
    </lineage>
</organism>
<dbReference type="Proteomes" id="UP001165302">
    <property type="component" value="Unassembled WGS sequence"/>
</dbReference>
<dbReference type="InterPro" id="IPR052892">
    <property type="entry name" value="NA-targeting_endonuclease"/>
</dbReference>
<protein>
    <submittedName>
        <fullName evidence="2">HNH endonuclease</fullName>
    </submittedName>
</protein>
<dbReference type="GO" id="GO:0004519">
    <property type="term" value="F:endonuclease activity"/>
    <property type="evidence" value="ECO:0007669"/>
    <property type="project" value="UniProtKB-KW"/>
</dbReference>
<gene>
    <name evidence="2" type="ORF">IPZ78_10950</name>
</gene>
<dbReference type="PANTHER" id="PTHR33877">
    <property type="entry name" value="SLL1193 PROTEIN"/>
    <property type="match status" value="1"/>
</dbReference>
<dbReference type="Gene3D" id="1.10.30.50">
    <property type="match status" value="1"/>
</dbReference>
<evidence type="ECO:0000313" key="2">
    <source>
        <dbReference type="EMBL" id="MCA5005670.1"/>
    </source>
</evidence>
<dbReference type="InterPro" id="IPR002711">
    <property type="entry name" value="HNH"/>
</dbReference>
<dbReference type="RefSeq" id="WP_225553623.1">
    <property type="nucleotide sequence ID" value="NZ_JADEYP010000019.1"/>
</dbReference>
<comment type="caution">
    <text evidence="2">The sequence shown here is derived from an EMBL/GenBank/DDBJ whole genome shotgun (WGS) entry which is preliminary data.</text>
</comment>
<dbReference type="SMART" id="SM00507">
    <property type="entry name" value="HNHc"/>
    <property type="match status" value="1"/>
</dbReference>
<reference evidence="2" key="1">
    <citation type="submission" date="2020-10" db="EMBL/GenBank/DDBJ databases">
        <authorList>
            <person name="Lu T."/>
            <person name="Wang Q."/>
            <person name="Han X."/>
        </authorList>
    </citation>
    <scope>NUCLEOTIDE SEQUENCE</scope>
    <source>
        <strain evidence="2">WQ 366</strain>
    </source>
</reference>
<name>A0ABS7Z651_9SPHI</name>
<evidence type="ECO:0000313" key="3">
    <source>
        <dbReference type="Proteomes" id="UP001165302"/>
    </source>
</evidence>